<dbReference type="GO" id="GO:1904262">
    <property type="term" value="P:negative regulation of TORC1 signaling"/>
    <property type="evidence" value="ECO:0007669"/>
    <property type="project" value="TreeGrafter"/>
</dbReference>
<evidence type="ECO:0000256" key="1">
    <source>
        <dbReference type="ARBA" id="ARBA00008433"/>
    </source>
</evidence>
<dbReference type="STRING" id="1336337.A0A3N4K2F5"/>
<keyword evidence="4" id="KW-1185">Reference proteome</keyword>
<dbReference type="OrthoDB" id="338854at2759"/>
<dbReference type="InterPro" id="IPR009348">
    <property type="entry name" value="NPR2-like"/>
</dbReference>
<dbReference type="PANTHER" id="PTHR12991">
    <property type="entry name" value="NITROGEN PERMEASE REGULATOR 2/TUMOR SUPPRESSOR CANDIDATE 4"/>
    <property type="match status" value="1"/>
</dbReference>
<proteinExistence type="inferred from homology"/>
<dbReference type="Proteomes" id="UP000276215">
    <property type="component" value="Unassembled WGS sequence"/>
</dbReference>
<dbReference type="GO" id="GO:0005774">
    <property type="term" value="C:vacuolar membrane"/>
    <property type="evidence" value="ECO:0007669"/>
    <property type="project" value="TreeGrafter"/>
</dbReference>
<dbReference type="GO" id="GO:0005096">
    <property type="term" value="F:GTPase activator activity"/>
    <property type="evidence" value="ECO:0007669"/>
    <property type="project" value="TreeGrafter"/>
</dbReference>
<feature type="region of interest" description="Disordered" evidence="2">
    <location>
        <begin position="23"/>
        <end position="73"/>
    </location>
</feature>
<evidence type="ECO:0000256" key="2">
    <source>
        <dbReference type="SAM" id="MobiDB-lite"/>
    </source>
</evidence>
<reference evidence="3 4" key="1">
    <citation type="journal article" date="2018" name="Nat. Ecol. Evol.">
        <title>Pezizomycetes genomes reveal the molecular basis of ectomycorrhizal truffle lifestyle.</title>
        <authorList>
            <person name="Murat C."/>
            <person name="Payen T."/>
            <person name="Noel B."/>
            <person name="Kuo A."/>
            <person name="Morin E."/>
            <person name="Chen J."/>
            <person name="Kohler A."/>
            <person name="Krizsan K."/>
            <person name="Balestrini R."/>
            <person name="Da Silva C."/>
            <person name="Montanini B."/>
            <person name="Hainaut M."/>
            <person name="Levati E."/>
            <person name="Barry K.W."/>
            <person name="Belfiori B."/>
            <person name="Cichocki N."/>
            <person name="Clum A."/>
            <person name="Dockter R.B."/>
            <person name="Fauchery L."/>
            <person name="Guy J."/>
            <person name="Iotti M."/>
            <person name="Le Tacon F."/>
            <person name="Lindquist E.A."/>
            <person name="Lipzen A."/>
            <person name="Malagnac F."/>
            <person name="Mello A."/>
            <person name="Molinier V."/>
            <person name="Miyauchi S."/>
            <person name="Poulain J."/>
            <person name="Riccioni C."/>
            <person name="Rubini A."/>
            <person name="Sitrit Y."/>
            <person name="Splivallo R."/>
            <person name="Traeger S."/>
            <person name="Wang M."/>
            <person name="Zifcakova L."/>
            <person name="Wipf D."/>
            <person name="Zambonelli A."/>
            <person name="Paolocci F."/>
            <person name="Nowrousian M."/>
            <person name="Ottonello S."/>
            <person name="Baldrian P."/>
            <person name="Spatafora J.W."/>
            <person name="Henrissat B."/>
            <person name="Nagy L.G."/>
            <person name="Aury J.M."/>
            <person name="Wincker P."/>
            <person name="Grigoriev I.V."/>
            <person name="Bonfante P."/>
            <person name="Martin F.M."/>
        </authorList>
    </citation>
    <scope>NUCLEOTIDE SEQUENCE [LARGE SCALE GENOMIC DNA]</scope>
    <source>
        <strain evidence="3 4">120613-1</strain>
    </source>
</reference>
<dbReference type="GO" id="GO:1990130">
    <property type="term" value="C:GATOR1 complex"/>
    <property type="evidence" value="ECO:0007669"/>
    <property type="project" value="TreeGrafter"/>
</dbReference>
<feature type="compositionally biased region" description="Low complexity" evidence="2">
    <location>
        <begin position="37"/>
        <end position="59"/>
    </location>
</feature>
<protein>
    <submittedName>
        <fullName evidence="3">Nitrogen permease regulator 2</fullName>
    </submittedName>
</protein>
<dbReference type="PANTHER" id="PTHR12991:SF10">
    <property type="entry name" value="GATOR COMPLEX PROTEIN NPRL2"/>
    <property type="match status" value="1"/>
</dbReference>
<evidence type="ECO:0000313" key="3">
    <source>
        <dbReference type="EMBL" id="RPB04483.1"/>
    </source>
</evidence>
<gene>
    <name evidence="3" type="ORF">L873DRAFT_1666998</name>
</gene>
<dbReference type="Pfam" id="PF06218">
    <property type="entry name" value="NPR2"/>
    <property type="match status" value="2"/>
</dbReference>
<sequence length="423" mass="47724">MIKSIFYSRFHPGKGPQVVHQVPSGSVTFTPPPPPSSTSTISSSTTTPIAANNNANSTPITPPLPPTSPPPTSPPLFDFETVSEYIIPKQELCDRLVTVCTNKYRILGYPVCLEDRKYERNEFIFNFAIVLDEGVVEYSTYKSVVRKVAKLFKALEEQSGFLSNEVTAVGVFALIEQVLEDLNNYSECMIPINESNTINIKLFPTYAPPPQVKAFHVPVCTVQLENNLMDVNWDLTMQKIVPFIDGINSVRRISELADADYNLTRKCIEHLLYYGCLIMVDIFQFGAIYACTAEISILVQDPGLQEECQAYVSYSSPRIPFPFLLQLYTSLTQGLTLKKWCMENATKLKGIDVRRFVSFGIVKGLLYRSHKYPVPAEKVDRALPLARYLDGGHHFDEICTDLQVSEREVMQMLEGWDVQIVHR</sequence>
<dbReference type="EMBL" id="ML120358">
    <property type="protein sequence ID" value="RPB04483.1"/>
    <property type="molecule type" value="Genomic_DNA"/>
</dbReference>
<organism evidence="3 4">
    <name type="scientific">Choiromyces venosus 120613-1</name>
    <dbReference type="NCBI Taxonomy" id="1336337"/>
    <lineage>
        <taxon>Eukaryota</taxon>
        <taxon>Fungi</taxon>
        <taxon>Dikarya</taxon>
        <taxon>Ascomycota</taxon>
        <taxon>Pezizomycotina</taxon>
        <taxon>Pezizomycetes</taxon>
        <taxon>Pezizales</taxon>
        <taxon>Tuberaceae</taxon>
        <taxon>Choiromyces</taxon>
    </lineage>
</organism>
<comment type="similarity">
    <text evidence="1">Belongs to the NPR2 family.</text>
</comment>
<evidence type="ECO:0000313" key="4">
    <source>
        <dbReference type="Proteomes" id="UP000276215"/>
    </source>
</evidence>
<dbReference type="GO" id="GO:0010508">
    <property type="term" value="P:positive regulation of autophagy"/>
    <property type="evidence" value="ECO:0007669"/>
    <property type="project" value="TreeGrafter"/>
</dbReference>
<name>A0A3N4K2F5_9PEZI</name>
<feature type="compositionally biased region" description="Pro residues" evidence="2">
    <location>
        <begin position="60"/>
        <end position="73"/>
    </location>
</feature>
<accession>A0A3N4K2F5</accession>
<dbReference type="AlphaFoldDB" id="A0A3N4K2F5"/>